<organism evidence="1 2">
    <name type="scientific">Xanthomonas cissicola</name>
    <dbReference type="NCBI Taxonomy" id="86186"/>
    <lineage>
        <taxon>Bacteria</taxon>
        <taxon>Pseudomonadati</taxon>
        <taxon>Pseudomonadota</taxon>
        <taxon>Gammaproteobacteria</taxon>
        <taxon>Lysobacterales</taxon>
        <taxon>Lysobacteraceae</taxon>
        <taxon>Xanthomonas</taxon>
    </lineage>
</organism>
<sequence>MTCFDDENEPLQRLHEEINTHELVTALTGLTLLGDDLAMRSQAFNLAMVDKFIMGLEMNYLRSRFNDELPREPGSAVFLSAQTEMWIFAAYELMRSWRERAKLAIKLAENGGLEAKISHLLAKPDWDYGGRMVARQLSRVRDEPGILPRIRGDLRRSHIPFHLLEWVRVQLAKYQEPGNEKSFVRTHPMMDRETGSLNYELTRGPAILEVLSRRQLADLMRGLNDQEVPSEEAISSFENFRKARPPVSNPL</sequence>
<comment type="caution">
    <text evidence="1">The sequence shown here is derived from an EMBL/GenBank/DDBJ whole genome shotgun (WGS) entry which is preliminary data.</text>
</comment>
<name>A0ABX3LV51_9XANT</name>
<accession>A0ABX3LV51</accession>
<dbReference type="EMBL" id="LOJT01000288">
    <property type="protein sequence ID" value="OOW58906.1"/>
    <property type="molecule type" value="Genomic_DNA"/>
</dbReference>
<proteinExistence type="predicted"/>
<dbReference type="RefSeq" id="WP_078591111.1">
    <property type="nucleotide sequence ID" value="NZ_LOJT01000288.1"/>
</dbReference>
<evidence type="ECO:0000313" key="1">
    <source>
        <dbReference type="EMBL" id="OOW58906.1"/>
    </source>
</evidence>
<protein>
    <submittedName>
        <fullName evidence="1">Uncharacterized protein</fullName>
    </submittedName>
</protein>
<keyword evidence="2" id="KW-1185">Reference proteome</keyword>
<dbReference type="Proteomes" id="UP000190018">
    <property type="component" value="Unassembled WGS sequence"/>
</dbReference>
<gene>
    <name evidence="1" type="ORF">Xant_12850</name>
</gene>
<evidence type="ECO:0000313" key="2">
    <source>
        <dbReference type="Proteomes" id="UP000190018"/>
    </source>
</evidence>
<reference evidence="1 2" key="1">
    <citation type="submission" date="2015-12" db="EMBL/GenBank/DDBJ databases">
        <authorList>
            <person name="Bansal K."/>
            <person name="Midha S."/>
            <person name="Patil P.B."/>
        </authorList>
    </citation>
    <scope>NUCLEOTIDE SEQUENCE [LARGE SCALE GENOMIC DNA]</scope>
    <source>
        <strain evidence="1 2">LMG21719</strain>
    </source>
</reference>